<dbReference type="Pfam" id="PF04451">
    <property type="entry name" value="Capsid_NCLDV"/>
    <property type="match status" value="1"/>
</dbReference>
<dbReference type="InterPro" id="IPR007542">
    <property type="entry name" value="MCP_C"/>
</dbReference>
<evidence type="ECO:0000259" key="1">
    <source>
        <dbReference type="Pfam" id="PF04451"/>
    </source>
</evidence>
<dbReference type="InterPro" id="IPR031654">
    <property type="entry name" value="Capsid_N"/>
</dbReference>
<evidence type="ECO:0000313" key="3">
    <source>
        <dbReference type="EMBL" id="QHT88343.1"/>
    </source>
</evidence>
<protein>
    <recommendedName>
        <fullName evidence="4">Major capsid protein N-terminal domain-containing protein</fullName>
    </recommendedName>
</protein>
<proteinExistence type="predicted"/>
<evidence type="ECO:0000259" key="2">
    <source>
        <dbReference type="Pfam" id="PF16903"/>
    </source>
</evidence>
<accession>A0A6C0I8B0</accession>
<dbReference type="Pfam" id="PF16903">
    <property type="entry name" value="Capsid_N"/>
    <property type="match status" value="1"/>
</dbReference>
<dbReference type="EMBL" id="MN740114">
    <property type="protein sequence ID" value="QHT88343.1"/>
    <property type="molecule type" value="Genomic_DNA"/>
</dbReference>
<dbReference type="AlphaFoldDB" id="A0A6C0I8B0"/>
<dbReference type="SUPFAM" id="SSF49749">
    <property type="entry name" value="Group II dsDNA viruses VP"/>
    <property type="match status" value="2"/>
</dbReference>
<organism evidence="3">
    <name type="scientific">viral metagenome</name>
    <dbReference type="NCBI Taxonomy" id="1070528"/>
    <lineage>
        <taxon>unclassified sequences</taxon>
        <taxon>metagenomes</taxon>
        <taxon>organismal metagenomes</taxon>
    </lineage>
</organism>
<dbReference type="InterPro" id="IPR038519">
    <property type="entry name" value="MCP_C_sf"/>
</dbReference>
<reference evidence="3" key="1">
    <citation type="journal article" date="2020" name="Nature">
        <title>Giant virus diversity and host interactions through global metagenomics.</title>
        <authorList>
            <person name="Schulz F."/>
            <person name="Roux S."/>
            <person name="Paez-Espino D."/>
            <person name="Jungbluth S."/>
            <person name="Walsh D.A."/>
            <person name="Denef V.J."/>
            <person name="McMahon K.D."/>
            <person name="Konstantinidis K.T."/>
            <person name="Eloe-Fadrosh E.A."/>
            <person name="Kyrpides N.C."/>
            <person name="Woyke T."/>
        </authorList>
    </citation>
    <scope>NUCLEOTIDE SEQUENCE</scope>
    <source>
        <strain evidence="3">GVMAG-M-3300023184-50</strain>
    </source>
</reference>
<dbReference type="InterPro" id="IPR016112">
    <property type="entry name" value="VP_dsDNA_II"/>
</dbReference>
<evidence type="ECO:0008006" key="4">
    <source>
        <dbReference type="Google" id="ProtNLM"/>
    </source>
</evidence>
<sequence>MPGGLLQLVGVGAQNQFINGNPSMTYFTSMYKRFTNFAMEHFHLVFNGNDQTLTTVGTKTLRAKVSRYADLLHDCYLCVNLPDIYSPLSADTTTSPTSATPYNFQWIHNIGYNMIQEASVLINGSPVVTITGEWMKIMSYLKHDKARREILDQMIGNVPELYDPANAGIRSNQYPHAIQVPGSIAPAPSIRGRQIVVPLPFWFCEEIGQSLPLVSLTEAEVEISITFKNIYQLFTINDVVPTSPTYNTRIIGEPQSNNYGIQNFLSPPNSQGFPTILTNQNWNLNPYIEANYIFLTETERAHIAGYERTYLISQPRSLPVINQYGYNDVLIPMFNLCTRVVALFQRTDRVLLNDWDNYTNWSDPSIPQIALTGQTSPLQFYSAGVNDPTVLLNPDILQEANLVFDGKERFNTKNSNFWKLIENYKYTPGSTSELPGIYHYSFSIDPSKISQPSGSVNGSMFNKTDIVYTLQVPPVVTANQAVQTSVCVIKSTVFNSVPTPAPANATVPPGPGLPPLVQPGQTILVYNPLTGNNQQYQYNGIIYIEAYNFLKVTSGTANVVFST</sequence>
<dbReference type="Gene3D" id="2.70.9.20">
    <property type="entry name" value="Major capsid protein Vp54"/>
    <property type="match status" value="1"/>
</dbReference>
<dbReference type="GO" id="GO:0005198">
    <property type="term" value="F:structural molecule activity"/>
    <property type="evidence" value="ECO:0007669"/>
    <property type="project" value="InterPro"/>
</dbReference>
<feature type="domain" description="Major capsid protein C-terminal" evidence="1">
    <location>
        <begin position="333"/>
        <end position="480"/>
    </location>
</feature>
<name>A0A6C0I8B0_9ZZZZ</name>
<dbReference type="Gene3D" id="2.70.9.10">
    <property type="entry name" value="Adenovirus Type 2 Hexon, domain 4"/>
    <property type="match status" value="1"/>
</dbReference>
<feature type="domain" description="Major capsid protein N-terminal" evidence="2">
    <location>
        <begin position="25"/>
        <end position="242"/>
    </location>
</feature>